<dbReference type="GO" id="GO:0008168">
    <property type="term" value="F:methyltransferase activity"/>
    <property type="evidence" value="ECO:0007669"/>
    <property type="project" value="UniProtKB-KW"/>
</dbReference>
<dbReference type="Proteomes" id="UP000199518">
    <property type="component" value="Unassembled WGS sequence"/>
</dbReference>
<keyword evidence="3" id="KW-1185">Reference proteome</keyword>
<dbReference type="GO" id="GO:0032259">
    <property type="term" value="P:methylation"/>
    <property type="evidence" value="ECO:0007669"/>
    <property type="project" value="UniProtKB-KW"/>
</dbReference>
<evidence type="ECO:0000313" key="3">
    <source>
        <dbReference type="Proteomes" id="UP000199518"/>
    </source>
</evidence>
<name>A0A1I3MXB4_9PLAN</name>
<dbReference type="Pfam" id="PF13847">
    <property type="entry name" value="Methyltransf_31"/>
    <property type="match status" value="1"/>
</dbReference>
<accession>A0A1I3MXB4</accession>
<dbReference type="PANTHER" id="PTHR43861">
    <property type="entry name" value="TRANS-ACONITATE 2-METHYLTRANSFERASE-RELATED"/>
    <property type="match status" value="1"/>
</dbReference>
<keyword evidence="2" id="KW-0489">Methyltransferase</keyword>
<dbReference type="OrthoDB" id="282790at2"/>
<evidence type="ECO:0000259" key="1">
    <source>
        <dbReference type="Pfam" id="PF13847"/>
    </source>
</evidence>
<feature type="domain" description="Methyltransferase" evidence="1">
    <location>
        <begin position="48"/>
        <end position="168"/>
    </location>
</feature>
<dbReference type="SUPFAM" id="SSF53335">
    <property type="entry name" value="S-adenosyl-L-methionine-dependent methyltransferases"/>
    <property type="match status" value="1"/>
</dbReference>
<keyword evidence="2" id="KW-0808">Transferase</keyword>
<dbReference type="EMBL" id="FOQD01000014">
    <property type="protein sequence ID" value="SFJ01599.1"/>
    <property type="molecule type" value="Genomic_DNA"/>
</dbReference>
<dbReference type="InterPro" id="IPR025714">
    <property type="entry name" value="Methyltranfer_dom"/>
</dbReference>
<protein>
    <submittedName>
        <fullName evidence="2">Methyltransferase domain-containing protein</fullName>
    </submittedName>
</protein>
<dbReference type="Gene3D" id="3.40.50.150">
    <property type="entry name" value="Vaccinia Virus protein VP39"/>
    <property type="match status" value="1"/>
</dbReference>
<reference evidence="3" key="1">
    <citation type="submission" date="2016-10" db="EMBL/GenBank/DDBJ databases">
        <authorList>
            <person name="Varghese N."/>
            <person name="Submissions S."/>
        </authorList>
    </citation>
    <scope>NUCLEOTIDE SEQUENCE [LARGE SCALE GENOMIC DNA]</scope>
    <source>
        <strain evidence="3">DSM 26348</strain>
    </source>
</reference>
<dbReference type="CDD" id="cd02440">
    <property type="entry name" value="AdoMet_MTases"/>
    <property type="match status" value="1"/>
</dbReference>
<dbReference type="STRING" id="1576369.SAMN05421753_114137"/>
<organism evidence="2 3">
    <name type="scientific">Planctomicrobium piriforme</name>
    <dbReference type="NCBI Taxonomy" id="1576369"/>
    <lineage>
        <taxon>Bacteria</taxon>
        <taxon>Pseudomonadati</taxon>
        <taxon>Planctomycetota</taxon>
        <taxon>Planctomycetia</taxon>
        <taxon>Planctomycetales</taxon>
        <taxon>Planctomycetaceae</taxon>
        <taxon>Planctomicrobium</taxon>
    </lineage>
</organism>
<gene>
    <name evidence="2" type="ORF">SAMN05421753_114137</name>
</gene>
<dbReference type="RefSeq" id="WP_092053074.1">
    <property type="nucleotide sequence ID" value="NZ_FOQD01000014.1"/>
</dbReference>
<dbReference type="InterPro" id="IPR029063">
    <property type="entry name" value="SAM-dependent_MTases_sf"/>
</dbReference>
<dbReference type="AlphaFoldDB" id="A0A1I3MXB4"/>
<proteinExistence type="predicted"/>
<sequence>MSSPASERSKPAEHYILSTGGSDVERLRLLHEVYGPGTEAMFRRAGLTAGQRVIEFGCGSGNIACWVAEQVGPTGSVVGIDNSPGQIEEARRQAARRGLTNIEFEVADAYSPKLPEQSFDIACCRLVLMHLTHPLEALKAMRSLVKPGGQVLCEEMDLGHWLCDPPAHGMSEFFRLNEELGRRRGENFDLGASLHRLFREAGFYRLNVHSNFVLALRGEVKRLLWMTFVEFAPELVREQLAEQAEVDTVAAELKQLADDETTLFGFPLIVQVGGEVKRG</sequence>
<evidence type="ECO:0000313" key="2">
    <source>
        <dbReference type="EMBL" id="SFJ01599.1"/>
    </source>
</evidence>